<dbReference type="AlphaFoldDB" id="A0A2G5K8Y3"/>
<keyword evidence="2" id="KW-0813">Transport</keyword>
<organism evidence="10 11">
    <name type="scientific">Paramylibacter kogurei</name>
    <dbReference type="NCBI Taxonomy" id="1889778"/>
    <lineage>
        <taxon>Bacteria</taxon>
        <taxon>Pseudomonadati</taxon>
        <taxon>Pseudomonadota</taxon>
        <taxon>Alphaproteobacteria</taxon>
        <taxon>Rhodobacterales</taxon>
        <taxon>Paracoccaceae</taxon>
        <taxon>Paramylibacter</taxon>
    </lineage>
</organism>
<feature type="domain" description="MrpA C-terminal/MbhE" evidence="9">
    <location>
        <begin position="117"/>
        <end position="171"/>
    </location>
</feature>
<evidence type="ECO:0000256" key="4">
    <source>
        <dbReference type="ARBA" id="ARBA00022692"/>
    </source>
</evidence>
<evidence type="ECO:0000256" key="2">
    <source>
        <dbReference type="ARBA" id="ARBA00022448"/>
    </source>
</evidence>
<feature type="transmembrane region" description="Helical" evidence="7">
    <location>
        <begin position="156"/>
        <end position="174"/>
    </location>
</feature>
<gene>
    <name evidence="10" type="ORF">BFP76_13505</name>
</gene>
<evidence type="ECO:0000256" key="5">
    <source>
        <dbReference type="ARBA" id="ARBA00022989"/>
    </source>
</evidence>
<keyword evidence="4 7" id="KW-0812">Transmembrane</keyword>
<dbReference type="InterPro" id="IPR025383">
    <property type="entry name" value="MrpA_C/MbhD"/>
</dbReference>
<keyword evidence="11" id="KW-1185">Reference proteome</keyword>
<evidence type="ECO:0000259" key="9">
    <source>
        <dbReference type="Pfam" id="PF20501"/>
    </source>
</evidence>
<dbReference type="PANTHER" id="PTHR43373:SF1">
    <property type="entry name" value="NA(+)_H(+) ANTIPORTER SUBUNIT A"/>
    <property type="match status" value="1"/>
</dbReference>
<dbReference type="Pfam" id="PF13244">
    <property type="entry name" value="MbhD"/>
    <property type="match status" value="1"/>
</dbReference>
<keyword evidence="3" id="KW-1003">Cell membrane</keyword>
<dbReference type="RefSeq" id="WP_099591738.1">
    <property type="nucleotide sequence ID" value="NZ_MDGM01000007.1"/>
</dbReference>
<proteinExistence type="predicted"/>
<reference evidence="10 11" key="1">
    <citation type="submission" date="2016-08" db="EMBL/GenBank/DDBJ databases">
        <title>Draft genome of Amylibacter sp. strain 4G11.</title>
        <authorList>
            <person name="Wong S.-K."/>
            <person name="Hamasaki K."/>
            <person name="Yoshizawa S."/>
        </authorList>
    </citation>
    <scope>NUCLEOTIDE SEQUENCE [LARGE SCALE GENOMIC DNA]</scope>
    <source>
        <strain evidence="10 11">4G11</strain>
    </source>
</reference>
<evidence type="ECO:0000313" key="11">
    <source>
        <dbReference type="Proteomes" id="UP000231516"/>
    </source>
</evidence>
<evidence type="ECO:0000256" key="7">
    <source>
        <dbReference type="SAM" id="Phobius"/>
    </source>
</evidence>
<keyword evidence="5 7" id="KW-1133">Transmembrane helix</keyword>
<evidence type="ECO:0000256" key="6">
    <source>
        <dbReference type="ARBA" id="ARBA00023136"/>
    </source>
</evidence>
<comment type="caution">
    <text evidence="10">The sequence shown here is derived from an EMBL/GenBank/DDBJ whole genome shotgun (WGS) entry which is preliminary data.</text>
</comment>
<evidence type="ECO:0000256" key="3">
    <source>
        <dbReference type="ARBA" id="ARBA00022475"/>
    </source>
</evidence>
<comment type="subcellular location">
    <subcellularLocation>
        <location evidence="1">Cell membrane</location>
        <topology evidence="1">Multi-pass membrane protein</topology>
    </subcellularLocation>
</comment>
<dbReference type="OrthoDB" id="2085045at2"/>
<dbReference type="Proteomes" id="UP000231516">
    <property type="component" value="Unassembled WGS sequence"/>
</dbReference>
<feature type="transmembrane region" description="Helical" evidence="7">
    <location>
        <begin position="88"/>
        <end position="106"/>
    </location>
</feature>
<name>A0A2G5K8Y3_9RHOB</name>
<feature type="transmembrane region" description="Helical" evidence="7">
    <location>
        <begin position="27"/>
        <end position="48"/>
    </location>
</feature>
<feature type="transmembrane region" description="Helical" evidence="7">
    <location>
        <begin position="6"/>
        <end position="22"/>
    </location>
</feature>
<dbReference type="EMBL" id="MDGM01000007">
    <property type="protein sequence ID" value="PIB25991.1"/>
    <property type="molecule type" value="Genomic_DNA"/>
</dbReference>
<accession>A0A2G5K8Y3</accession>
<dbReference type="Pfam" id="PF20501">
    <property type="entry name" value="MbhE"/>
    <property type="match status" value="1"/>
</dbReference>
<dbReference type="GO" id="GO:0005886">
    <property type="term" value="C:plasma membrane"/>
    <property type="evidence" value="ECO:0007669"/>
    <property type="project" value="UniProtKB-SubCell"/>
</dbReference>
<sequence length="186" mass="19812">MTETIINFILFAMLISTAFAIVRMTSLFAVIMLASVFSLLTALLFVTLDAVDVAFTEAAVGAGISTVLMLGTMALTARHAKPQTQSNAIPFLVVCVTGAALIYGTLDMPNFGDPNAPAQVHVAPEYLERSIEEIDVPNVVTAILASYRGYDTLGETAVVFAAGIGVLLLLSSLARRRRDDEEEGDI</sequence>
<dbReference type="InterPro" id="IPR050616">
    <property type="entry name" value="CPA3_Na-H_Antiporter_A"/>
</dbReference>
<dbReference type="PANTHER" id="PTHR43373">
    <property type="entry name" value="NA(+)/H(+) ANTIPORTER SUBUNIT"/>
    <property type="match status" value="1"/>
</dbReference>
<protein>
    <submittedName>
        <fullName evidence="10">Cation:proton antiporter</fullName>
    </submittedName>
</protein>
<feature type="transmembrane region" description="Helical" evidence="7">
    <location>
        <begin position="54"/>
        <end position="76"/>
    </location>
</feature>
<dbReference type="NCBIfam" id="NF009159">
    <property type="entry name" value="PRK12504.1"/>
    <property type="match status" value="1"/>
</dbReference>
<dbReference type="InterPro" id="IPR046806">
    <property type="entry name" value="MrpA_C/MbhE"/>
</dbReference>
<evidence type="ECO:0000313" key="10">
    <source>
        <dbReference type="EMBL" id="PIB25991.1"/>
    </source>
</evidence>
<evidence type="ECO:0000259" key="8">
    <source>
        <dbReference type="Pfam" id="PF13244"/>
    </source>
</evidence>
<feature type="domain" description="MrpA C-terminal/MbhD" evidence="8">
    <location>
        <begin position="12"/>
        <end position="76"/>
    </location>
</feature>
<keyword evidence="6 7" id="KW-0472">Membrane</keyword>
<evidence type="ECO:0000256" key="1">
    <source>
        <dbReference type="ARBA" id="ARBA00004651"/>
    </source>
</evidence>